<sequence length="359" mass="39950">MEPPSAPPHRGHIPWQGLLLAASLISFWNPPTTAQLTIESVPTDAAEGKEVLLVVHNLPGNLLGYGWFKGEIDSNQQIASYVIDTQEMTPGPVNNGQEIIFPNGSLLFQNVTQEDTGYYTLPVIKINFQSELGTGQLHVYSELTKPNITCNSSNPVEHRDPIVLTCEPETQNTTYLWSINNQSLPDSAWLKLSPDNRTLTLLHVTRNDTGPYECETWNPVSARRSDPFYLSVLYGPDAPTISPSDSYYQQGANLSLSCHAASNPPARYSWLINGRPQQSTQELFIPNISANDSGSYTCLVHNSVTGLNRTTVKTITVSEIETGSALQTCSWMRESSRFHLFTCIAWLRVLREINRPFLK</sequence>
<keyword evidence="5" id="KW-0393">Immunoglobulin domain</keyword>
<reference evidence="9" key="3">
    <citation type="submission" date="2025-09" db="UniProtKB">
        <authorList>
            <consortium name="Ensembl"/>
        </authorList>
    </citation>
    <scope>IDENTIFICATION</scope>
    <source>
        <strain evidence="9">Thoroughbred</strain>
    </source>
</reference>
<name>A0A9L0SPY6_HORSE</name>
<evidence type="ECO:0000256" key="1">
    <source>
        <dbReference type="ARBA" id="ARBA00022729"/>
    </source>
</evidence>
<feature type="domain" description="Ig-like" evidence="8">
    <location>
        <begin position="146"/>
        <end position="231"/>
    </location>
</feature>
<evidence type="ECO:0000256" key="2">
    <source>
        <dbReference type="ARBA" id="ARBA00022737"/>
    </source>
</evidence>
<evidence type="ECO:0000313" key="9">
    <source>
        <dbReference type="Ensembl" id="ENSECAP00000076926.1"/>
    </source>
</evidence>
<evidence type="ECO:0000256" key="4">
    <source>
        <dbReference type="ARBA" id="ARBA00023180"/>
    </source>
</evidence>
<dbReference type="SMART" id="SM00408">
    <property type="entry name" value="IGc2"/>
    <property type="match status" value="2"/>
</dbReference>
<dbReference type="FunFam" id="2.60.40.10:FF:000517">
    <property type="entry name" value="Carcinoembryonic antigen-related cell adhesion molecule 1"/>
    <property type="match status" value="1"/>
</dbReference>
<dbReference type="GeneTree" id="ENSGT01100000263479"/>
<dbReference type="PROSITE" id="PS50835">
    <property type="entry name" value="IG_LIKE"/>
    <property type="match status" value="2"/>
</dbReference>
<protein>
    <recommendedName>
        <fullName evidence="8">Ig-like domain-containing protein</fullName>
    </recommendedName>
</protein>
<organism evidence="9 10">
    <name type="scientific">Equus caballus</name>
    <name type="common">Horse</name>
    <dbReference type="NCBI Taxonomy" id="9796"/>
    <lineage>
        <taxon>Eukaryota</taxon>
        <taxon>Metazoa</taxon>
        <taxon>Chordata</taxon>
        <taxon>Craniata</taxon>
        <taxon>Vertebrata</taxon>
        <taxon>Euteleostomi</taxon>
        <taxon>Mammalia</taxon>
        <taxon>Eutheria</taxon>
        <taxon>Laurasiatheria</taxon>
        <taxon>Perissodactyla</taxon>
        <taxon>Equidae</taxon>
        <taxon>Equus</taxon>
    </lineage>
</organism>
<keyword evidence="2" id="KW-0677">Repeat</keyword>
<accession>A0A9L0SPY6</accession>
<keyword evidence="3" id="KW-1015">Disulfide bond</keyword>
<dbReference type="PANTHER" id="PTHR44427:SF1">
    <property type="entry name" value="CARCINOEMBRYONIC ANTIGEN-RELATED CELL ADHESION MOLECULE 1"/>
    <property type="match status" value="1"/>
</dbReference>
<evidence type="ECO:0000256" key="5">
    <source>
        <dbReference type="ARBA" id="ARBA00023319"/>
    </source>
</evidence>
<dbReference type="GO" id="GO:0007157">
    <property type="term" value="P:heterophilic cell-cell adhesion via plasma membrane cell adhesion molecules"/>
    <property type="evidence" value="ECO:0000318"/>
    <property type="project" value="GO_Central"/>
</dbReference>
<dbReference type="GO" id="GO:0009986">
    <property type="term" value="C:cell surface"/>
    <property type="evidence" value="ECO:0000318"/>
    <property type="project" value="GO_Central"/>
</dbReference>
<evidence type="ECO:0000256" key="3">
    <source>
        <dbReference type="ARBA" id="ARBA00023157"/>
    </source>
</evidence>
<dbReference type="Proteomes" id="UP000002281">
    <property type="component" value="Chromosome 10"/>
</dbReference>
<dbReference type="Pfam" id="PF13927">
    <property type="entry name" value="Ig_3"/>
    <property type="match status" value="1"/>
</dbReference>
<reference evidence="9" key="2">
    <citation type="submission" date="2025-08" db="UniProtKB">
        <authorList>
            <consortium name="Ensembl"/>
        </authorList>
    </citation>
    <scope>IDENTIFICATION</scope>
    <source>
        <strain evidence="9">Thoroughbred</strain>
    </source>
</reference>
<gene>
    <name evidence="9" type="primary">LOC100069407</name>
</gene>
<keyword evidence="4" id="KW-0325">Glycoprotein</keyword>
<reference evidence="9 10" key="1">
    <citation type="journal article" date="2009" name="Science">
        <title>Genome sequence, comparative analysis, and population genetics of the domestic horse.</title>
        <authorList>
            <consortium name="Broad Institute Genome Sequencing Platform"/>
            <consortium name="Broad Institute Whole Genome Assembly Team"/>
            <person name="Wade C.M."/>
            <person name="Giulotto E."/>
            <person name="Sigurdsson S."/>
            <person name="Zoli M."/>
            <person name="Gnerre S."/>
            <person name="Imsland F."/>
            <person name="Lear T.L."/>
            <person name="Adelson D.L."/>
            <person name="Bailey E."/>
            <person name="Bellone R.R."/>
            <person name="Bloecker H."/>
            <person name="Distl O."/>
            <person name="Edgar R.C."/>
            <person name="Garber M."/>
            <person name="Leeb T."/>
            <person name="Mauceli E."/>
            <person name="MacLeod J.N."/>
            <person name="Penedo M.C.T."/>
            <person name="Raison J.M."/>
            <person name="Sharpe T."/>
            <person name="Vogel J."/>
            <person name="Andersson L."/>
            <person name="Antczak D.F."/>
            <person name="Biagi T."/>
            <person name="Binns M.M."/>
            <person name="Chowdhary B.P."/>
            <person name="Coleman S.J."/>
            <person name="Della Valle G."/>
            <person name="Fryc S."/>
            <person name="Guerin G."/>
            <person name="Hasegawa T."/>
            <person name="Hill E.W."/>
            <person name="Jurka J."/>
            <person name="Kiialainen A."/>
            <person name="Lindgren G."/>
            <person name="Liu J."/>
            <person name="Magnani E."/>
            <person name="Mickelson J.R."/>
            <person name="Murray J."/>
            <person name="Nergadze S.G."/>
            <person name="Onofrio R."/>
            <person name="Pedroni S."/>
            <person name="Piras M.F."/>
            <person name="Raudsepp T."/>
            <person name="Rocchi M."/>
            <person name="Roeed K.H."/>
            <person name="Ryder O.A."/>
            <person name="Searle S."/>
            <person name="Skow L."/>
            <person name="Swinburne J.E."/>
            <person name="Syvaenen A.C."/>
            <person name="Tozaki T."/>
            <person name="Valberg S.J."/>
            <person name="Vaudin M."/>
            <person name="White J.R."/>
            <person name="Zody M.C."/>
            <person name="Lander E.S."/>
            <person name="Lindblad-Toh K."/>
        </authorList>
    </citation>
    <scope>NUCLEOTIDE SEQUENCE [LARGE SCALE GENOMIC DNA]</scope>
    <source>
        <strain evidence="9 10">Thoroughbred</strain>
    </source>
</reference>
<dbReference type="FunFam" id="2.60.40.10:FF:000340">
    <property type="entry name" value="Carcinoembryonic antigen-related cell adhesion molecule 1"/>
    <property type="match status" value="1"/>
</dbReference>
<dbReference type="Gene3D" id="2.60.40.10">
    <property type="entry name" value="Immunoglobulins"/>
    <property type="match status" value="3"/>
</dbReference>
<keyword evidence="10" id="KW-1185">Reference proteome</keyword>
<dbReference type="AlphaFoldDB" id="A0A9L0SPY6"/>
<dbReference type="InterPro" id="IPR036179">
    <property type="entry name" value="Ig-like_dom_sf"/>
</dbReference>
<proteinExistence type="inferred from homology"/>
<dbReference type="InterPro" id="IPR007110">
    <property type="entry name" value="Ig-like_dom"/>
</dbReference>
<comment type="similarity">
    <text evidence="6">Belongs to the immunoglobulin superfamily. CEA family.</text>
</comment>
<dbReference type="CDD" id="cd05774">
    <property type="entry name" value="IgV_CEACAM_D1"/>
    <property type="match status" value="1"/>
</dbReference>
<dbReference type="Pfam" id="PF07686">
    <property type="entry name" value="V-set"/>
    <property type="match status" value="1"/>
</dbReference>
<dbReference type="SUPFAM" id="SSF48726">
    <property type="entry name" value="Immunoglobulin"/>
    <property type="match status" value="3"/>
</dbReference>
<dbReference type="FunFam" id="2.60.40.10:FF:000244">
    <property type="entry name" value="carcinoembryonic antigen-related cell adhesion molecule 16"/>
    <property type="match status" value="1"/>
</dbReference>
<evidence type="ECO:0000259" key="8">
    <source>
        <dbReference type="PROSITE" id="PS50835"/>
    </source>
</evidence>
<feature type="chain" id="PRO_5040460458" description="Ig-like domain-containing protein" evidence="7">
    <location>
        <begin position="35"/>
        <end position="359"/>
    </location>
</feature>
<keyword evidence="1 7" id="KW-0732">Signal</keyword>
<dbReference type="InterPro" id="IPR013783">
    <property type="entry name" value="Ig-like_fold"/>
</dbReference>
<dbReference type="InterPro" id="IPR013106">
    <property type="entry name" value="Ig_V-set"/>
</dbReference>
<dbReference type="InterPro" id="IPR050831">
    <property type="entry name" value="CEA_cell_adhesion"/>
</dbReference>
<dbReference type="CDD" id="cd05740">
    <property type="entry name" value="IgI_hCEACAM_2_4_6_like"/>
    <property type="match status" value="1"/>
</dbReference>
<dbReference type="CDD" id="cd20948">
    <property type="entry name" value="IgC2_CEACAM5-like"/>
    <property type="match status" value="1"/>
</dbReference>
<feature type="signal peptide" evidence="7">
    <location>
        <begin position="1"/>
        <end position="34"/>
    </location>
</feature>
<dbReference type="InterPro" id="IPR003599">
    <property type="entry name" value="Ig_sub"/>
</dbReference>
<dbReference type="SMART" id="SM00409">
    <property type="entry name" value="IG"/>
    <property type="match status" value="3"/>
</dbReference>
<feature type="domain" description="Ig-like" evidence="8">
    <location>
        <begin position="236"/>
        <end position="316"/>
    </location>
</feature>
<evidence type="ECO:0000256" key="7">
    <source>
        <dbReference type="SAM" id="SignalP"/>
    </source>
</evidence>
<dbReference type="InterPro" id="IPR003598">
    <property type="entry name" value="Ig_sub2"/>
</dbReference>
<dbReference type="PANTHER" id="PTHR44427">
    <property type="entry name" value="CARCINOEMBRYONIC ANTIGEN-RELATED CELL ADHESION MOLECULE 19"/>
    <property type="match status" value="1"/>
</dbReference>
<dbReference type="Ensembl" id="ENSECAT00000126074.1">
    <property type="protein sequence ID" value="ENSECAP00000076926.1"/>
    <property type="gene ID" value="ENSECAG00000020364.4"/>
</dbReference>
<dbReference type="Pfam" id="PF13895">
    <property type="entry name" value="Ig_2"/>
    <property type="match status" value="1"/>
</dbReference>
<evidence type="ECO:0000256" key="6">
    <source>
        <dbReference type="ARBA" id="ARBA00038222"/>
    </source>
</evidence>
<evidence type="ECO:0000313" key="10">
    <source>
        <dbReference type="Proteomes" id="UP000002281"/>
    </source>
</evidence>